<proteinExistence type="predicted"/>
<sequence>MELLGDVSFLDALETVTDITPFEFPSTDLPPAGIDHVHGPRPYRSRKNRPCDFCRARKAACKITVAPPCTLCSSYGKECTFNNQTKRKRSVVQVVEEAPKRRHNDDNVSHSLSPLSNSDSPSWSMTRESTQRRTSRAHTDLHRAPLLEPASDRSTKDYVARRPEISFALHPTKSLNWVGDSGEADPWLCRRYEYGAEGHCVLSRIMYQRVVPDAASPKRLGFNEEYEEPPLVFMLPDDALAAKGEPRVEDSAIEDARKEVMDLVPEDVGVHMLKLFFRFVYPYFPVLSREDMLSGRDLETVLRSLPLSLLSAIYATALPFMLYDDYLATAVVHSAPSAVQLYRICWTAICQEMHSPRLATLQACLLVLQRPPTNRFIMDTPWRWSCTAWTVSLANIMGLCKSSAGWSGMPAWEKRLRGRLWWATYCMDKWSLLGAGMPSHIDDDNFDVPEPTLDQTSTTNHVDALSSEQHSHDSRAVPAHFYHLVTLTTTLSDIVQAFYSIRATSQTARNMGLSLERAKPLRARLRDWREASRVYIASTGLSDLTRNDSQSPEASTYTTLKEVDHDSMETLDGNASLRLAYIIAVMTLYRALLRAMENTAEEHHTDANSAGRIAVLAGAKECAKEAVEFAEDLRNRGSAGVWDAFWHSWSRANFALATSFLMRVLVNVNASQSSSRDEDLLEVKALIARWRRVLRLMSGNVGNGMTSLALLRLEGDILQESALLRQQ</sequence>
<name>A0A6A6SQM7_9PLEO</name>
<dbReference type="PANTHER" id="PTHR31668">
    <property type="entry name" value="GLUCOSE TRANSPORT TRANSCRIPTION REGULATOR RGT1-RELATED-RELATED"/>
    <property type="match status" value="1"/>
</dbReference>
<feature type="compositionally biased region" description="Basic and acidic residues" evidence="3">
    <location>
        <begin position="97"/>
        <end position="108"/>
    </location>
</feature>
<gene>
    <name evidence="5" type="ORF">K491DRAFT_612303</name>
</gene>
<dbReference type="Proteomes" id="UP000799324">
    <property type="component" value="Unassembled WGS sequence"/>
</dbReference>
<evidence type="ECO:0000313" key="5">
    <source>
        <dbReference type="EMBL" id="KAF2648678.1"/>
    </source>
</evidence>
<dbReference type="InterPro" id="IPR001138">
    <property type="entry name" value="Zn2Cys6_DnaBD"/>
</dbReference>
<dbReference type="OrthoDB" id="408631at2759"/>
<dbReference type="Pfam" id="PF04082">
    <property type="entry name" value="Fungal_trans"/>
    <property type="match status" value="1"/>
</dbReference>
<protein>
    <recommendedName>
        <fullName evidence="4">Zn(2)-C6 fungal-type domain-containing protein</fullName>
    </recommendedName>
</protein>
<feature type="compositionally biased region" description="Low complexity" evidence="3">
    <location>
        <begin position="109"/>
        <end position="124"/>
    </location>
</feature>
<dbReference type="AlphaFoldDB" id="A0A6A6SQM7"/>
<dbReference type="InterPro" id="IPR050797">
    <property type="entry name" value="Carb_Metab_Trans_Reg"/>
</dbReference>
<dbReference type="Gene3D" id="4.10.240.10">
    <property type="entry name" value="Zn(2)-C6 fungal-type DNA-binding domain"/>
    <property type="match status" value="1"/>
</dbReference>
<dbReference type="SUPFAM" id="SSF57701">
    <property type="entry name" value="Zn2/Cys6 DNA-binding domain"/>
    <property type="match status" value="1"/>
</dbReference>
<dbReference type="EMBL" id="MU004527">
    <property type="protein sequence ID" value="KAF2648678.1"/>
    <property type="molecule type" value="Genomic_DNA"/>
</dbReference>
<dbReference type="InterPro" id="IPR036864">
    <property type="entry name" value="Zn2-C6_fun-type_DNA-bd_sf"/>
</dbReference>
<evidence type="ECO:0000256" key="1">
    <source>
        <dbReference type="ARBA" id="ARBA00022723"/>
    </source>
</evidence>
<evidence type="ECO:0000259" key="4">
    <source>
        <dbReference type="PROSITE" id="PS50048"/>
    </source>
</evidence>
<accession>A0A6A6SQM7</accession>
<dbReference type="InterPro" id="IPR007219">
    <property type="entry name" value="XnlR_reg_dom"/>
</dbReference>
<evidence type="ECO:0000313" key="6">
    <source>
        <dbReference type="Proteomes" id="UP000799324"/>
    </source>
</evidence>
<dbReference type="SMART" id="SM00906">
    <property type="entry name" value="Fungal_trans"/>
    <property type="match status" value="1"/>
</dbReference>
<evidence type="ECO:0000256" key="2">
    <source>
        <dbReference type="ARBA" id="ARBA00023242"/>
    </source>
</evidence>
<keyword evidence="1" id="KW-0479">Metal-binding</keyword>
<reference evidence="5" key="1">
    <citation type="journal article" date="2020" name="Stud. Mycol.">
        <title>101 Dothideomycetes genomes: a test case for predicting lifestyles and emergence of pathogens.</title>
        <authorList>
            <person name="Haridas S."/>
            <person name="Albert R."/>
            <person name="Binder M."/>
            <person name="Bloem J."/>
            <person name="Labutti K."/>
            <person name="Salamov A."/>
            <person name="Andreopoulos B."/>
            <person name="Baker S."/>
            <person name="Barry K."/>
            <person name="Bills G."/>
            <person name="Bluhm B."/>
            <person name="Cannon C."/>
            <person name="Castanera R."/>
            <person name="Culley D."/>
            <person name="Daum C."/>
            <person name="Ezra D."/>
            <person name="Gonzalez J."/>
            <person name="Henrissat B."/>
            <person name="Kuo A."/>
            <person name="Liang C."/>
            <person name="Lipzen A."/>
            <person name="Lutzoni F."/>
            <person name="Magnuson J."/>
            <person name="Mondo S."/>
            <person name="Nolan M."/>
            <person name="Ohm R."/>
            <person name="Pangilinan J."/>
            <person name="Park H.-J."/>
            <person name="Ramirez L."/>
            <person name="Alfaro M."/>
            <person name="Sun H."/>
            <person name="Tritt A."/>
            <person name="Yoshinaga Y."/>
            <person name="Zwiers L.-H."/>
            <person name="Turgeon B."/>
            <person name="Goodwin S."/>
            <person name="Spatafora J."/>
            <person name="Crous P."/>
            <person name="Grigoriev I."/>
        </authorList>
    </citation>
    <scope>NUCLEOTIDE SEQUENCE</scope>
    <source>
        <strain evidence="5">CBS 122681</strain>
    </source>
</reference>
<dbReference type="GO" id="GO:0005634">
    <property type="term" value="C:nucleus"/>
    <property type="evidence" value="ECO:0007669"/>
    <property type="project" value="TreeGrafter"/>
</dbReference>
<dbReference type="PANTHER" id="PTHR31668:SF4">
    <property type="entry name" value="TRANSCRIPTIONAL ACTIVATOR PROTEIN DAL81"/>
    <property type="match status" value="1"/>
</dbReference>
<feature type="region of interest" description="Disordered" evidence="3">
    <location>
        <begin position="86"/>
        <end position="155"/>
    </location>
</feature>
<dbReference type="GO" id="GO:0008270">
    <property type="term" value="F:zinc ion binding"/>
    <property type="evidence" value="ECO:0007669"/>
    <property type="project" value="InterPro"/>
</dbReference>
<keyword evidence="6" id="KW-1185">Reference proteome</keyword>
<dbReference type="PROSITE" id="PS00463">
    <property type="entry name" value="ZN2_CY6_FUNGAL_1"/>
    <property type="match status" value="1"/>
</dbReference>
<dbReference type="GO" id="GO:0000981">
    <property type="term" value="F:DNA-binding transcription factor activity, RNA polymerase II-specific"/>
    <property type="evidence" value="ECO:0007669"/>
    <property type="project" value="InterPro"/>
</dbReference>
<dbReference type="PROSITE" id="PS50048">
    <property type="entry name" value="ZN2_CY6_FUNGAL_2"/>
    <property type="match status" value="1"/>
</dbReference>
<dbReference type="GO" id="GO:0003677">
    <property type="term" value="F:DNA binding"/>
    <property type="evidence" value="ECO:0007669"/>
    <property type="project" value="InterPro"/>
</dbReference>
<dbReference type="SMART" id="SM00066">
    <property type="entry name" value="GAL4"/>
    <property type="match status" value="1"/>
</dbReference>
<dbReference type="CDD" id="cd12148">
    <property type="entry name" value="fungal_TF_MHR"/>
    <property type="match status" value="1"/>
</dbReference>
<organism evidence="5 6">
    <name type="scientific">Lophiostoma macrostomum CBS 122681</name>
    <dbReference type="NCBI Taxonomy" id="1314788"/>
    <lineage>
        <taxon>Eukaryota</taxon>
        <taxon>Fungi</taxon>
        <taxon>Dikarya</taxon>
        <taxon>Ascomycota</taxon>
        <taxon>Pezizomycotina</taxon>
        <taxon>Dothideomycetes</taxon>
        <taxon>Pleosporomycetidae</taxon>
        <taxon>Pleosporales</taxon>
        <taxon>Lophiostomataceae</taxon>
        <taxon>Lophiostoma</taxon>
    </lineage>
</organism>
<keyword evidence="2" id="KW-0539">Nucleus</keyword>
<dbReference type="CDD" id="cd00067">
    <property type="entry name" value="GAL4"/>
    <property type="match status" value="1"/>
</dbReference>
<dbReference type="GO" id="GO:0006351">
    <property type="term" value="P:DNA-templated transcription"/>
    <property type="evidence" value="ECO:0007669"/>
    <property type="project" value="InterPro"/>
</dbReference>
<dbReference type="GO" id="GO:0001080">
    <property type="term" value="P:nitrogen catabolite activation of transcription from RNA polymerase II promoter"/>
    <property type="evidence" value="ECO:0007669"/>
    <property type="project" value="TreeGrafter"/>
</dbReference>
<evidence type="ECO:0000256" key="3">
    <source>
        <dbReference type="SAM" id="MobiDB-lite"/>
    </source>
</evidence>
<feature type="compositionally biased region" description="Basic and acidic residues" evidence="3">
    <location>
        <begin position="137"/>
        <end position="155"/>
    </location>
</feature>
<feature type="domain" description="Zn(2)-C6 fungal-type" evidence="4">
    <location>
        <begin position="50"/>
        <end position="81"/>
    </location>
</feature>